<dbReference type="InterPro" id="IPR006553">
    <property type="entry name" value="Leu-rich_rpt_Cys-con_subtyp"/>
</dbReference>
<reference evidence="3" key="1">
    <citation type="journal article" date="2010" name="Genome Biol.">
        <title>Genome sequence of the necrotrophic plant pathogen Pythium ultimum reveals original pathogenicity mechanisms and effector repertoire.</title>
        <authorList>
            <person name="Levesque C.A."/>
            <person name="Brouwer H."/>
            <person name="Cano L."/>
            <person name="Hamilton J.P."/>
            <person name="Holt C."/>
            <person name="Huitema E."/>
            <person name="Raffaele S."/>
            <person name="Robideau G.P."/>
            <person name="Thines M."/>
            <person name="Win J."/>
            <person name="Zerillo M.M."/>
            <person name="Beakes G.W."/>
            <person name="Boore J.L."/>
            <person name="Busam D."/>
            <person name="Dumas B."/>
            <person name="Ferriera S."/>
            <person name="Fuerstenberg S.I."/>
            <person name="Gachon C.M."/>
            <person name="Gaulin E."/>
            <person name="Govers F."/>
            <person name="Grenville-Briggs L."/>
            <person name="Horner N."/>
            <person name="Hostetler J."/>
            <person name="Jiang R.H."/>
            <person name="Johnson J."/>
            <person name="Krajaejun T."/>
            <person name="Lin H."/>
            <person name="Meijer H.J."/>
            <person name="Moore B."/>
            <person name="Morris P."/>
            <person name="Phuntmart V."/>
            <person name="Puiu D."/>
            <person name="Shetty J."/>
            <person name="Stajich J.E."/>
            <person name="Tripathy S."/>
            <person name="Wawra S."/>
            <person name="van West P."/>
            <person name="Whitty B.R."/>
            <person name="Coutinho P.M."/>
            <person name="Henrissat B."/>
            <person name="Martin F."/>
            <person name="Thomas P.D."/>
            <person name="Tyler B.M."/>
            <person name="De Vries R.P."/>
            <person name="Kamoun S."/>
            <person name="Yandell M."/>
            <person name="Tisserat N."/>
            <person name="Buell C.R."/>
        </authorList>
    </citation>
    <scope>NUCLEOTIDE SEQUENCE</scope>
    <source>
        <strain evidence="3">DAOM:BR144</strain>
    </source>
</reference>
<dbReference type="PANTHER" id="PTHR13318">
    <property type="entry name" value="PARTNER OF PAIRED, ISOFORM B-RELATED"/>
    <property type="match status" value="1"/>
</dbReference>
<dbReference type="GO" id="GO:0031146">
    <property type="term" value="P:SCF-dependent proteasomal ubiquitin-dependent protein catabolic process"/>
    <property type="evidence" value="ECO:0007669"/>
    <property type="project" value="TreeGrafter"/>
</dbReference>
<dbReference type="Gene3D" id="3.80.10.10">
    <property type="entry name" value="Ribonuclease Inhibitor"/>
    <property type="match status" value="3"/>
</dbReference>
<dbReference type="EMBL" id="GL376563">
    <property type="status" value="NOT_ANNOTATED_CDS"/>
    <property type="molecule type" value="Genomic_DNA"/>
</dbReference>
<dbReference type="InParanoid" id="K3XA58"/>
<dbReference type="OMA" id="DCESIGF"/>
<evidence type="ECO:0000259" key="1">
    <source>
        <dbReference type="Pfam" id="PF25372"/>
    </source>
</evidence>
<dbReference type="EnsemblProtists" id="PYU1_T014107">
    <property type="protein sequence ID" value="PYU1_T014107"/>
    <property type="gene ID" value="PYU1_G014077"/>
</dbReference>
<name>K3XA58_GLOUD</name>
<dbReference type="Pfam" id="PF25372">
    <property type="entry name" value="DUF7885"/>
    <property type="match status" value="2"/>
</dbReference>
<protein>
    <recommendedName>
        <fullName evidence="1">F-box/LRR-repeat protein 15-like leucin rich repeat domain-containing protein</fullName>
    </recommendedName>
</protein>
<proteinExistence type="predicted"/>
<dbReference type="PANTHER" id="PTHR13318:SF247">
    <property type="entry name" value="GH16156P"/>
    <property type="match status" value="1"/>
</dbReference>
<dbReference type="GO" id="GO:0019005">
    <property type="term" value="C:SCF ubiquitin ligase complex"/>
    <property type="evidence" value="ECO:0007669"/>
    <property type="project" value="TreeGrafter"/>
</dbReference>
<evidence type="ECO:0000313" key="3">
    <source>
        <dbReference type="Proteomes" id="UP000019132"/>
    </source>
</evidence>
<dbReference type="SUPFAM" id="SSF52047">
    <property type="entry name" value="RNI-like"/>
    <property type="match status" value="2"/>
</dbReference>
<feature type="domain" description="F-box/LRR-repeat protein 15-like leucin rich repeat" evidence="1">
    <location>
        <begin position="110"/>
        <end position="199"/>
    </location>
</feature>
<accession>K3XA58</accession>
<keyword evidence="3" id="KW-1185">Reference proteome</keyword>
<dbReference type="STRING" id="431595.K3XA58"/>
<feature type="domain" description="F-box/LRR-repeat protein 15-like leucin rich repeat" evidence="1">
    <location>
        <begin position="353"/>
        <end position="448"/>
    </location>
</feature>
<dbReference type="InterPro" id="IPR057207">
    <property type="entry name" value="FBXL15_LRR"/>
</dbReference>
<dbReference type="SMART" id="SM00367">
    <property type="entry name" value="LRR_CC"/>
    <property type="match status" value="8"/>
</dbReference>
<dbReference type="InterPro" id="IPR032675">
    <property type="entry name" value="LRR_dom_sf"/>
</dbReference>
<reference evidence="2" key="3">
    <citation type="submission" date="2015-02" db="UniProtKB">
        <authorList>
            <consortium name="EnsemblProtists"/>
        </authorList>
    </citation>
    <scope>IDENTIFICATION</scope>
    <source>
        <strain evidence="2">DAOM BR144</strain>
    </source>
</reference>
<dbReference type="AlphaFoldDB" id="K3XA58"/>
<sequence>MEVCFANICAFVHVKDRWTALMRVSRKWRQLAITSVHNEQHVDLTWCAGDQELETAAALLSHKRSKRPARLEAITLYGPRVTAALLQQIFLGVGSDQWRQIDLESKQISDSALMVLGLCTRLHTLSVHCIKLTDRALVSISRACPSLVKVDISGCSRVCDDGVIALATNCAALEHLNVSMCHRITDRAVVSLALRPSTTLCTLFIDKCLKVRARPWSIPIHICICTYRADPDFEQISGHALRFLLRQQSNLHTLSFSSCPKVQGSDFHTLETQGAPHCGLARLNMRGCAALDDASIVVLSTLNQSSLTALNISSVPHLTSHTFRAVARCARLQALDLSMCRSITNDDLVEITAGCRQLQTLYLQGCVNIDDTGLAAIAKYCVLLERLSVEFCYNVTDVGFSMIISHCQRLEHLNVKACNQLTAMAFKNLVRDKKALYPLKTLDLGACAGNTTTYGYAAIVKQKFPRCKIHAA</sequence>
<dbReference type="Proteomes" id="UP000019132">
    <property type="component" value="Unassembled WGS sequence"/>
</dbReference>
<evidence type="ECO:0000313" key="2">
    <source>
        <dbReference type="EnsemblProtists" id="PYU1_T014107"/>
    </source>
</evidence>
<dbReference type="eggNOG" id="KOG1947">
    <property type="taxonomic scope" value="Eukaryota"/>
</dbReference>
<dbReference type="VEuPathDB" id="FungiDB:PYU1_G014077"/>
<reference evidence="3" key="2">
    <citation type="submission" date="2010-04" db="EMBL/GenBank/DDBJ databases">
        <authorList>
            <person name="Buell R."/>
            <person name="Hamilton J."/>
            <person name="Hostetler J."/>
        </authorList>
    </citation>
    <scope>NUCLEOTIDE SEQUENCE [LARGE SCALE GENOMIC DNA]</scope>
    <source>
        <strain evidence="3">DAOM:BR144</strain>
    </source>
</reference>
<dbReference type="HOGENOM" id="CLU_563232_0_0_1"/>
<organism evidence="2 3">
    <name type="scientific">Globisporangium ultimum (strain ATCC 200006 / CBS 805.95 / DAOM BR144)</name>
    <name type="common">Pythium ultimum</name>
    <dbReference type="NCBI Taxonomy" id="431595"/>
    <lineage>
        <taxon>Eukaryota</taxon>
        <taxon>Sar</taxon>
        <taxon>Stramenopiles</taxon>
        <taxon>Oomycota</taxon>
        <taxon>Peronosporomycetes</taxon>
        <taxon>Pythiales</taxon>
        <taxon>Pythiaceae</taxon>
        <taxon>Globisporangium</taxon>
    </lineage>
</organism>